<keyword evidence="4" id="KW-0804">Transcription</keyword>
<dbReference type="SUPFAM" id="SSF46785">
    <property type="entry name" value="Winged helix' DNA-binding domain"/>
    <property type="match status" value="1"/>
</dbReference>
<evidence type="ECO:0000256" key="2">
    <source>
        <dbReference type="ARBA" id="ARBA00023015"/>
    </source>
</evidence>
<dbReference type="Gene3D" id="1.10.10.60">
    <property type="entry name" value="Homeodomain-like"/>
    <property type="match status" value="1"/>
</dbReference>
<feature type="compositionally biased region" description="Low complexity" evidence="6">
    <location>
        <begin position="73"/>
        <end position="98"/>
    </location>
</feature>
<dbReference type="Proteomes" id="UP000583800">
    <property type="component" value="Unassembled WGS sequence"/>
</dbReference>
<dbReference type="InterPro" id="IPR051446">
    <property type="entry name" value="HTH_trans_reg/aminotransferase"/>
</dbReference>
<organism evidence="9 10">
    <name type="scientific">Nonomuraea muscovyensis</name>
    <dbReference type="NCBI Taxonomy" id="1124761"/>
    <lineage>
        <taxon>Bacteria</taxon>
        <taxon>Bacillati</taxon>
        <taxon>Actinomycetota</taxon>
        <taxon>Actinomycetes</taxon>
        <taxon>Streptosporangiales</taxon>
        <taxon>Streptosporangiaceae</taxon>
        <taxon>Nonomuraea</taxon>
    </lineage>
</organism>
<dbReference type="InterPro" id="IPR036271">
    <property type="entry name" value="Tet_transcr_reg_TetR-rel_C_sf"/>
</dbReference>
<feature type="domain" description="HTH tetR-type" evidence="8">
    <location>
        <begin position="115"/>
        <end position="175"/>
    </location>
</feature>
<evidence type="ECO:0000256" key="4">
    <source>
        <dbReference type="ARBA" id="ARBA00023163"/>
    </source>
</evidence>
<evidence type="ECO:0000259" key="7">
    <source>
        <dbReference type="PROSITE" id="PS50949"/>
    </source>
</evidence>
<keyword evidence="2" id="KW-0805">Transcription regulation</keyword>
<evidence type="ECO:0000256" key="3">
    <source>
        <dbReference type="ARBA" id="ARBA00023125"/>
    </source>
</evidence>
<gene>
    <name evidence="9" type="ORF">FHU36_006642</name>
</gene>
<evidence type="ECO:0000313" key="9">
    <source>
        <dbReference type="EMBL" id="MBB6350070.1"/>
    </source>
</evidence>
<keyword evidence="3 5" id="KW-0238">DNA-binding</keyword>
<dbReference type="SUPFAM" id="SSF46689">
    <property type="entry name" value="Homeodomain-like"/>
    <property type="match status" value="1"/>
</dbReference>
<reference evidence="9 10" key="1">
    <citation type="submission" date="2020-08" db="EMBL/GenBank/DDBJ databases">
        <title>Sequencing the genomes of 1000 actinobacteria strains.</title>
        <authorList>
            <person name="Klenk H.-P."/>
        </authorList>
    </citation>
    <scope>NUCLEOTIDE SEQUENCE [LARGE SCALE GENOMIC DNA]</scope>
    <source>
        <strain evidence="9 10">DSM 45913</strain>
    </source>
</reference>
<dbReference type="GO" id="GO:0003677">
    <property type="term" value="F:DNA binding"/>
    <property type="evidence" value="ECO:0007669"/>
    <property type="project" value="UniProtKB-UniRule"/>
</dbReference>
<feature type="region of interest" description="Disordered" evidence="6">
    <location>
        <begin position="73"/>
        <end position="117"/>
    </location>
</feature>
<comment type="caution">
    <text evidence="9">The sequence shown here is derived from an EMBL/GenBank/DDBJ whole genome shotgun (WGS) entry which is preliminary data.</text>
</comment>
<proteinExistence type="predicted"/>
<keyword evidence="1" id="KW-0663">Pyridoxal phosphate</keyword>
<accession>A0A7X0C9N6</accession>
<feature type="domain" description="HTH gntR-type" evidence="7">
    <location>
        <begin position="6"/>
        <end position="74"/>
    </location>
</feature>
<dbReference type="EMBL" id="JACHJB010000003">
    <property type="protein sequence ID" value="MBB6350070.1"/>
    <property type="molecule type" value="Genomic_DNA"/>
</dbReference>
<dbReference type="PROSITE" id="PS50977">
    <property type="entry name" value="HTH_TETR_2"/>
    <property type="match status" value="1"/>
</dbReference>
<evidence type="ECO:0000256" key="6">
    <source>
        <dbReference type="SAM" id="MobiDB-lite"/>
    </source>
</evidence>
<dbReference type="GO" id="GO:0003700">
    <property type="term" value="F:DNA-binding transcription factor activity"/>
    <property type="evidence" value="ECO:0007669"/>
    <property type="project" value="InterPro"/>
</dbReference>
<dbReference type="InterPro" id="IPR000524">
    <property type="entry name" value="Tscrpt_reg_HTH_GntR"/>
</dbReference>
<dbReference type="InterPro" id="IPR001647">
    <property type="entry name" value="HTH_TetR"/>
</dbReference>
<keyword evidence="10" id="KW-1185">Reference proteome</keyword>
<dbReference type="RefSeq" id="WP_185087927.1">
    <property type="nucleotide sequence ID" value="NZ_JACHJB010000003.1"/>
</dbReference>
<dbReference type="CDD" id="cd07377">
    <property type="entry name" value="WHTH_GntR"/>
    <property type="match status" value="1"/>
</dbReference>
<evidence type="ECO:0000256" key="1">
    <source>
        <dbReference type="ARBA" id="ARBA00022898"/>
    </source>
</evidence>
<dbReference type="PROSITE" id="PS50949">
    <property type="entry name" value="HTH_GNTR"/>
    <property type="match status" value="1"/>
</dbReference>
<dbReference type="SUPFAM" id="SSF48498">
    <property type="entry name" value="Tetracyclin repressor-like, C-terminal domain"/>
    <property type="match status" value="1"/>
</dbReference>
<dbReference type="Pfam" id="PF00440">
    <property type="entry name" value="TetR_N"/>
    <property type="match status" value="1"/>
</dbReference>
<evidence type="ECO:0000259" key="8">
    <source>
        <dbReference type="PROSITE" id="PS50977"/>
    </source>
</evidence>
<evidence type="ECO:0000256" key="5">
    <source>
        <dbReference type="PROSITE-ProRule" id="PRU00335"/>
    </source>
</evidence>
<feature type="DNA-binding region" description="H-T-H motif" evidence="5">
    <location>
        <begin position="138"/>
        <end position="157"/>
    </location>
</feature>
<dbReference type="GO" id="GO:0045892">
    <property type="term" value="P:negative regulation of DNA-templated transcription"/>
    <property type="evidence" value="ECO:0007669"/>
    <property type="project" value="InterPro"/>
</dbReference>
<dbReference type="Pfam" id="PF00392">
    <property type="entry name" value="GntR"/>
    <property type="match status" value="1"/>
</dbReference>
<dbReference type="PANTHER" id="PTHR46577">
    <property type="entry name" value="HTH-TYPE TRANSCRIPTIONAL REGULATORY PROTEIN GABR"/>
    <property type="match status" value="1"/>
</dbReference>
<protein>
    <submittedName>
        <fullName evidence="9">DNA-binding transcriptional regulator YhcF (GntR family)/AcrR family transcriptional regulator</fullName>
    </submittedName>
</protein>
<dbReference type="AlphaFoldDB" id="A0A7X0C9N6"/>
<dbReference type="InterPro" id="IPR004111">
    <property type="entry name" value="Repressor_TetR_C"/>
</dbReference>
<dbReference type="Gene3D" id="1.10.357.10">
    <property type="entry name" value="Tetracycline Repressor, domain 2"/>
    <property type="match status" value="1"/>
</dbReference>
<sequence length="341" mass="36460">MAGTGEPPYLRIAAEIRRRIADGRLKPGDRVPSTRRIAQEWGVALATATKVLTRLRQEGLVEARPRVGTVVAPPASAAPVTPSATSATPAVIPSATPSVTSAGGPQRPAGQPDAEMSRDRVVRAAIELADAEGLDALSMRGVAARLGVATMTTYRYVASKDELVLLMADAAFGELGYPEEPPAGWRARAERAARTLWAVHRRHPWLAQLNSLFRPLPLPNLLAHGEQLLATLEDLGFDVTAMMDLQVVIYSHIQGLAAHLEREVLAEAATGLSEEQWMEQQGPALGSIAATGRYPAFARVMAGLERDGYDLDLDRLFELGLRTLLDGLAALAAETGLHPPS</sequence>
<dbReference type="InterPro" id="IPR009057">
    <property type="entry name" value="Homeodomain-like_sf"/>
</dbReference>
<dbReference type="PANTHER" id="PTHR46577:SF2">
    <property type="entry name" value="TRANSCRIPTIONAL REGULATORY PROTEIN"/>
    <property type="match status" value="1"/>
</dbReference>
<dbReference type="Pfam" id="PF02909">
    <property type="entry name" value="TetR_C_1"/>
    <property type="match status" value="1"/>
</dbReference>
<dbReference type="Gene3D" id="1.10.10.10">
    <property type="entry name" value="Winged helix-like DNA-binding domain superfamily/Winged helix DNA-binding domain"/>
    <property type="match status" value="1"/>
</dbReference>
<dbReference type="InterPro" id="IPR036388">
    <property type="entry name" value="WH-like_DNA-bd_sf"/>
</dbReference>
<evidence type="ECO:0000313" key="10">
    <source>
        <dbReference type="Proteomes" id="UP000583800"/>
    </source>
</evidence>
<dbReference type="InterPro" id="IPR036390">
    <property type="entry name" value="WH_DNA-bd_sf"/>
</dbReference>
<dbReference type="SMART" id="SM00345">
    <property type="entry name" value="HTH_GNTR"/>
    <property type="match status" value="1"/>
</dbReference>
<name>A0A7X0C9N6_9ACTN</name>